<name>E7RPW6_9BACT</name>
<evidence type="ECO:0000313" key="3">
    <source>
        <dbReference type="Proteomes" id="UP000005580"/>
    </source>
</evidence>
<evidence type="ECO:0000256" key="1">
    <source>
        <dbReference type="SAM" id="SignalP"/>
    </source>
</evidence>
<accession>E7RPW6</accession>
<dbReference type="Pfam" id="PF16427">
    <property type="entry name" value="DUF5024"/>
    <property type="match status" value="1"/>
</dbReference>
<dbReference type="HOGENOM" id="CLU_1298827_0_0_10"/>
<keyword evidence="1" id="KW-0732">Signal</keyword>
<reference evidence="2" key="1">
    <citation type="submission" date="2011-01" db="EMBL/GenBank/DDBJ databases">
        <authorList>
            <person name="Muzny D."/>
            <person name="Qin X."/>
            <person name="Buhay C."/>
            <person name="Dugan-Rocha S."/>
            <person name="Ding Y."/>
            <person name="Chen G."/>
            <person name="Hawes A."/>
            <person name="Holder M."/>
            <person name="Jhangiani S."/>
            <person name="Johnson A."/>
            <person name="Khan Z."/>
            <person name="Li Z."/>
            <person name="Liu W."/>
            <person name="Liu X."/>
            <person name="Perez L."/>
            <person name="Shen H."/>
            <person name="Wang Q."/>
            <person name="Watt J."/>
            <person name="Xi L."/>
            <person name="Xin Y."/>
            <person name="Zhou J."/>
            <person name="Deng J."/>
            <person name="Jiang H."/>
            <person name="Liu Y."/>
            <person name="Qu J."/>
            <person name="Song X.-Z."/>
            <person name="Zhang L."/>
            <person name="Villasana D."/>
            <person name="Johnson A."/>
            <person name="Liu J."/>
            <person name="Liyanage D."/>
            <person name="Lorensuhewa L."/>
            <person name="Robinson T."/>
            <person name="Song A."/>
            <person name="Song B.-B."/>
            <person name="Dinh H."/>
            <person name="Thornton R."/>
            <person name="Coyle M."/>
            <person name="Francisco L."/>
            <person name="Jackson L."/>
            <person name="Javaid M."/>
            <person name="Korchina V."/>
            <person name="Kovar C."/>
            <person name="Mata R."/>
            <person name="Mathew T."/>
            <person name="Ngo R."/>
            <person name="Nguyen L."/>
            <person name="Nguyen N."/>
            <person name="Okwuonu G."/>
            <person name="Ongeri F."/>
            <person name="Pham C."/>
            <person name="Simmons D."/>
            <person name="Wilczek-Boney K."/>
            <person name="Hale W."/>
            <person name="Jakkamsetti A."/>
            <person name="Pham P."/>
            <person name="Ruth R."/>
            <person name="San Lucas F."/>
            <person name="Warren J."/>
            <person name="Zhang J."/>
            <person name="Zhao Z."/>
            <person name="Zhou C."/>
            <person name="Zhu D."/>
            <person name="Lee S."/>
            <person name="Bess C."/>
            <person name="Blankenburg K."/>
            <person name="Forbes L."/>
            <person name="Fu Q."/>
            <person name="Gubbala S."/>
            <person name="Hirani K."/>
            <person name="Jayaseelan J.C."/>
            <person name="Lara F."/>
            <person name="Munidasa M."/>
            <person name="Palculict T."/>
            <person name="Patil S."/>
            <person name="Pu L.-L."/>
            <person name="Saada N."/>
            <person name="Tang L."/>
            <person name="Weissenberger G."/>
            <person name="Zhu Y."/>
            <person name="Hemphill L."/>
            <person name="Shang Y."/>
            <person name="Youmans B."/>
            <person name="Ayvaz T."/>
            <person name="Ross M."/>
            <person name="Santibanez J."/>
            <person name="Aqrawi P."/>
            <person name="Gross S."/>
            <person name="Joshi V."/>
            <person name="Fowler G."/>
            <person name="Nazareth L."/>
            <person name="Reid J."/>
            <person name="Worley K."/>
            <person name="Petrosino J."/>
            <person name="Highlander S."/>
            <person name="Gibbs R."/>
        </authorList>
    </citation>
    <scope>NUCLEOTIDE SEQUENCE [LARGE SCALE GENOMIC DNA]</scope>
    <source>
        <strain evidence="2">ATCC 33269</strain>
    </source>
</reference>
<protein>
    <recommendedName>
        <fullName evidence="4">DUF4252 domain-containing protein</fullName>
    </recommendedName>
</protein>
<evidence type="ECO:0000313" key="2">
    <source>
        <dbReference type="EMBL" id="EFZ37159.1"/>
    </source>
</evidence>
<dbReference type="AlphaFoldDB" id="E7RPW6"/>
<keyword evidence="3" id="KW-1185">Reference proteome</keyword>
<feature type="signal peptide" evidence="1">
    <location>
        <begin position="1"/>
        <end position="19"/>
    </location>
</feature>
<feature type="chain" id="PRO_5003223912" description="DUF4252 domain-containing protein" evidence="1">
    <location>
        <begin position="20"/>
        <end position="212"/>
    </location>
</feature>
<evidence type="ECO:0008006" key="4">
    <source>
        <dbReference type="Google" id="ProtNLM"/>
    </source>
</evidence>
<comment type="caution">
    <text evidence="2">The sequence shown here is derived from an EMBL/GenBank/DDBJ whole genome shotgun (WGS) entry which is preliminary data.</text>
</comment>
<dbReference type="InterPro" id="IPR032205">
    <property type="entry name" value="DUF5024"/>
</dbReference>
<gene>
    <name evidence="2" type="ORF">HMPREF0663_11217</name>
</gene>
<sequence length="212" mass="24132">MKKLLLILFAAALAMPMSAQQRIGKIVKELESKGIEGSLVMKRNRQTKKVYMRSQSFIFISKENNYANMLVKAFKDESENADECYLNQSAQTLMGELGKGFTMGNMRKYTLVFSEGDVQTTYILKVETKDVPNKYVILQIITRYKSVPADELSLDFSPGSMNDGTEIDLSSIGDMLADIDLSGWNYGKNMHMEDVKKSIENLKKQQQKRLKR</sequence>
<dbReference type="Proteomes" id="UP000005580">
    <property type="component" value="Unassembled WGS sequence"/>
</dbReference>
<dbReference type="EMBL" id="AEPE02000004">
    <property type="protein sequence ID" value="EFZ37159.1"/>
    <property type="molecule type" value="Genomic_DNA"/>
</dbReference>
<dbReference type="STRING" id="28134.SAMN05444288_1655"/>
<proteinExistence type="predicted"/>
<dbReference type="RefSeq" id="WP_004368493.1">
    <property type="nucleotide sequence ID" value="NZ_GL833118.1"/>
</dbReference>
<organism evidence="2 3">
    <name type="scientific">Hoylesella oralis ATCC 33269</name>
    <dbReference type="NCBI Taxonomy" id="873533"/>
    <lineage>
        <taxon>Bacteria</taxon>
        <taxon>Pseudomonadati</taxon>
        <taxon>Bacteroidota</taxon>
        <taxon>Bacteroidia</taxon>
        <taxon>Bacteroidales</taxon>
        <taxon>Prevotellaceae</taxon>
        <taxon>Hoylesella</taxon>
    </lineage>
</organism>